<keyword evidence="2 5" id="KW-0479">Metal-binding</keyword>
<dbReference type="EMBL" id="JADLQX010000106">
    <property type="protein sequence ID" value="MBF6303020.1"/>
    <property type="molecule type" value="Genomic_DNA"/>
</dbReference>
<dbReference type="PANTHER" id="PTHR10543">
    <property type="entry name" value="BETA-CAROTENE DIOXYGENASE"/>
    <property type="match status" value="1"/>
</dbReference>
<dbReference type="InterPro" id="IPR004294">
    <property type="entry name" value="Carotenoid_Oase"/>
</dbReference>
<keyword evidence="5" id="KW-0223">Dioxygenase</keyword>
<name>A0ABS0D3L5_9NOCA</name>
<comment type="cofactor">
    <cofactor evidence="5">
        <name>Fe(2+)</name>
        <dbReference type="ChEBI" id="CHEBI:29033"/>
    </cofactor>
    <text evidence="5">Binds 1 Fe(2+) ion per subunit.</text>
</comment>
<comment type="similarity">
    <text evidence="1 5">Belongs to the carotenoid oxygenase family.</text>
</comment>
<dbReference type="PANTHER" id="PTHR10543:SF89">
    <property type="entry name" value="CAROTENOID 9,10(9',10')-CLEAVAGE DIOXYGENASE 1"/>
    <property type="match status" value="1"/>
</dbReference>
<evidence type="ECO:0000256" key="1">
    <source>
        <dbReference type="ARBA" id="ARBA00006787"/>
    </source>
</evidence>
<comment type="caution">
    <text evidence="6">The sequence shown here is derived from an EMBL/GenBank/DDBJ whole genome shotgun (WGS) entry which is preliminary data.</text>
</comment>
<reference evidence="6 7" key="1">
    <citation type="submission" date="2020-10" db="EMBL/GenBank/DDBJ databases">
        <title>Identification of Nocardia species via Next-generation sequencing and recognition of intraspecies genetic diversity.</title>
        <authorList>
            <person name="Li P."/>
            <person name="Li P."/>
            <person name="Lu B."/>
        </authorList>
    </citation>
    <scope>NUCLEOTIDE SEQUENCE [LARGE SCALE GENOMIC DNA]</scope>
    <source>
        <strain evidence="6 7">BJ06-0157</strain>
    </source>
</reference>
<evidence type="ECO:0000256" key="2">
    <source>
        <dbReference type="ARBA" id="ARBA00022723"/>
    </source>
</evidence>
<organism evidence="6 7">
    <name type="scientific">Nocardia amamiensis</name>
    <dbReference type="NCBI Taxonomy" id="404578"/>
    <lineage>
        <taxon>Bacteria</taxon>
        <taxon>Bacillati</taxon>
        <taxon>Actinomycetota</taxon>
        <taxon>Actinomycetes</taxon>
        <taxon>Mycobacteriales</taxon>
        <taxon>Nocardiaceae</taxon>
        <taxon>Nocardia</taxon>
    </lineage>
</organism>
<sequence length="476" mass="52753">MSKPFPQHPMLSGNFAPVMAECYAPELIVTEGELPPGLEGTLFRNGPNPMYPPMGDKHHWFMGEGMLHAISIADGRASYRNRWIETESYRAQRAAGRRLVPTTFEDQPAPGSETLRRHLANTHVYWHGDRLLAFAEGNSPVEVDPLDLATRGSWTFDGAYTGPVTGHPKIDPETGEMLMFSYMTGGPFNTAMSYHVVDAQGRMTRSEVFQAPYASMVHDFIATAEHVVFPIFPATIDQERIIKGGPVIAWDPRQRTCIGILDRKAGADTIRWFEGEPCYVFHPLNAYTTHEGGGTQVVADVIRFDRVPLFPNVDGSPAPHSLAADAGLLVRWTFELDGTSNDYKERVLTDLPGEFPRLDDRFAGLNYRHGFYAAQRGPQVASCFYDTLAHVDLSTGAQREWSAGPGCFVHEPVFVPRQVGVPEGDGWLVTLMYDGARNLSDLIVLDTHDVTAGPVARAELPVRVPFGFHGSWRDRG</sequence>
<evidence type="ECO:0000256" key="4">
    <source>
        <dbReference type="ARBA" id="ARBA00023004"/>
    </source>
</evidence>
<dbReference type="Pfam" id="PF03055">
    <property type="entry name" value="RPE65"/>
    <property type="match status" value="1"/>
</dbReference>
<dbReference type="RefSeq" id="WP_195134196.1">
    <property type="nucleotide sequence ID" value="NZ_JADLQX010000106.1"/>
</dbReference>
<keyword evidence="7" id="KW-1185">Reference proteome</keyword>
<evidence type="ECO:0000313" key="7">
    <source>
        <dbReference type="Proteomes" id="UP000702209"/>
    </source>
</evidence>
<accession>A0ABS0D3L5</accession>
<evidence type="ECO:0000256" key="5">
    <source>
        <dbReference type="RuleBase" id="RU364048"/>
    </source>
</evidence>
<evidence type="ECO:0000256" key="3">
    <source>
        <dbReference type="ARBA" id="ARBA00023002"/>
    </source>
</evidence>
<protein>
    <recommendedName>
        <fullName evidence="5">Dioxygenase</fullName>
        <ecNumber evidence="5">1.13.11.-</ecNumber>
    </recommendedName>
</protein>
<dbReference type="EC" id="1.13.11.-" evidence="5"/>
<keyword evidence="3 5" id="KW-0560">Oxidoreductase</keyword>
<proteinExistence type="inferred from homology"/>
<dbReference type="Proteomes" id="UP000702209">
    <property type="component" value="Unassembled WGS sequence"/>
</dbReference>
<gene>
    <name evidence="6" type="ORF">IU459_36790</name>
</gene>
<keyword evidence="4 5" id="KW-0408">Iron</keyword>
<evidence type="ECO:0000313" key="6">
    <source>
        <dbReference type="EMBL" id="MBF6303020.1"/>
    </source>
</evidence>